<dbReference type="EMBL" id="BSFP01000006">
    <property type="protein sequence ID" value="GLL00040.1"/>
    <property type="molecule type" value="Genomic_DNA"/>
</dbReference>
<evidence type="ECO:0000256" key="1">
    <source>
        <dbReference type="ARBA" id="ARBA00022691"/>
    </source>
</evidence>
<protein>
    <recommendedName>
        <fullName evidence="5">Radical SAM core domain-containing protein</fullName>
    </recommendedName>
</protein>
<evidence type="ECO:0000259" key="5">
    <source>
        <dbReference type="Pfam" id="PF04055"/>
    </source>
</evidence>
<evidence type="ECO:0000256" key="2">
    <source>
        <dbReference type="ARBA" id="ARBA00022723"/>
    </source>
</evidence>
<gene>
    <name evidence="6" type="ORF">GCM10017581_017800</name>
</gene>
<keyword evidence="3" id="KW-0408">Iron</keyword>
<keyword evidence="7" id="KW-1185">Reference proteome</keyword>
<dbReference type="SUPFAM" id="SSF102114">
    <property type="entry name" value="Radical SAM enzymes"/>
    <property type="match status" value="1"/>
</dbReference>
<dbReference type="InterPro" id="IPR013785">
    <property type="entry name" value="Aldolase_TIM"/>
</dbReference>
<dbReference type="InterPro" id="IPR058240">
    <property type="entry name" value="rSAM_sf"/>
</dbReference>
<feature type="domain" description="Radical SAM core" evidence="5">
    <location>
        <begin position="23"/>
        <end position="123"/>
    </location>
</feature>
<dbReference type="Gene3D" id="3.20.20.70">
    <property type="entry name" value="Aldolase class I"/>
    <property type="match status" value="1"/>
</dbReference>
<comment type="caution">
    <text evidence="6">The sequence shown here is derived from an EMBL/GenBank/DDBJ whole genome shotgun (WGS) entry which is preliminary data.</text>
</comment>
<dbReference type="RefSeq" id="WP_261962814.1">
    <property type="nucleotide sequence ID" value="NZ_BAAAXA010000001.1"/>
</dbReference>
<name>A0A9W6NJL0_9ACTN</name>
<dbReference type="GO" id="GO:0046872">
    <property type="term" value="F:metal ion binding"/>
    <property type="evidence" value="ECO:0007669"/>
    <property type="project" value="UniProtKB-KW"/>
</dbReference>
<dbReference type="GO" id="GO:0051536">
    <property type="term" value="F:iron-sulfur cluster binding"/>
    <property type="evidence" value="ECO:0007669"/>
    <property type="project" value="UniProtKB-KW"/>
</dbReference>
<reference evidence="6" key="2">
    <citation type="submission" date="2023-01" db="EMBL/GenBank/DDBJ databases">
        <authorList>
            <person name="Sun Q."/>
            <person name="Evtushenko L."/>
        </authorList>
    </citation>
    <scope>NUCLEOTIDE SEQUENCE</scope>
    <source>
        <strain evidence="6">VKM Ac-1321</strain>
    </source>
</reference>
<keyword evidence="1" id="KW-0949">S-adenosyl-L-methionine</keyword>
<evidence type="ECO:0000256" key="4">
    <source>
        <dbReference type="ARBA" id="ARBA00023014"/>
    </source>
</evidence>
<dbReference type="PANTHER" id="PTHR11228:SF34">
    <property type="entry name" value="TUNGSTEN-CONTAINING ALDEHYDE FERREDOXIN OXIDOREDUCTASE COFACTOR MODIFYING PROTEIN"/>
    <property type="match status" value="1"/>
</dbReference>
<keyword evidence="2" id="KW-0479">Metal-binding</keyword>
<dbReference type="Proteomes" id="UP001143480">
    <property type="component" value="Unassembled WGS sequence"/>
</dbReference>
<accession>A0A9W6NJL0</accession>
<evidence type="ECO:0000313" key="7">
    <source>
        <dbReference type="Proteomes" id="UP001143480"/>
    </source>
</evidence>
<sequence>MQELYPQTGVCFDHGNQAKLYMVYTLGCNAACDHCLVESSPRRREKLELDVAKELLRVGAQFGKNFLDLGGGEIMLFPDEVYELARTAADLGYYVSLNTNGFWGRTPERARAVVGELQQAGVGAIFPSASAYHLAYVSIDRLKHIRQACRDLGMVYELNWVRSHRPETDAFIQTEMELDSETIFPNSLTTAGNDAGTIEALKVVYGSSVPDDIADCGSLQLGVNPHGHVIGTCSMTNRNEKFAGTPLFIGNFHDTPFDELLRAERDSAVLQFIYRNPHPALHKRLIEDPSLGRYYQDTFGTRRYYSVVDYYIDVFRDERVMAGLDEALR</sequence>
<keyword evidence="4" id="KW-0411">Iron-sulfur</keyword>
<reference evidence="6" key="1">
    <citation type="journal article" date="2014" name="Int. J. Syst. Evol. Microbiol.">
        <title>Complete genome sequence of Corynebacterium casei LMG S-19264T (=DSM 44701T), isolated from a smear-ripened cheese.</title>
        <authorList>
            <consortium name="US DOE Joint Genome Institute (JGI-PGF)"/>
            <person name="Walter F."/>
            <person name="Albersmeier A."/>
            <person name="Kalinowski J."/>
            <person name="Ruckert C."/>
        </authorList>
    </citation>
    <scope>NUCLEOTIDE SEQUENCE</scope>
    <source>
        <strain evidence="6">VKM Ac-1321</strain>
    </source>
</reference>
<dbReference type="SFLD" id="SFLDS00029">
    <property type="entry name" value="Radical_SAM"/>
    <property type="match status" value="1"/>
</dbReference>
<dbReference type="CDD" id="cd01335">
    <property type="entry name" value="Radical_SAM"/>
    <property type="match status" value="1"/>
</dbReference>
<dbReference type="GO" id="GO:0003824">
    <property type="term" value="F:catalytic activity"/>
    <property type="evidence" value="ECO:0007669"/>
    <property type="project" value="InterPro"/>
</dbReference>
<dbReference type="Pfam" id="PF04055">
    <property type="entry name" value="Radical_SAM"/>
    <property type="match status" value="1"/>
</dbReference>
<proteinExistence type="predicted"/>
<dbReference type="PANTHER" id="PTHR11228">
    <property type="entry name" value="RADICAL SAM DOMAIN PROTEIN"/>
    <property type="match status" value="1"/>
</dbReference>
<dbReference type="AlphaFoldDB" id="A0A9W6NJL0"/>
<dbReference type="InterPro" id="IPR007197">
    <property type="entry name" value="rSAM"/>
</dbReference>
<dbReference type="InterPro" id="IPR050377">
    <property type="entry name" value="Radical_SAM_PqqE_MftC-like"/>
</dbReference>
<evidence type="ECO:0000313" key="6">
    <source>
        <dbReference type="EMBL" id="GLL00040.1"/>
    </source>
</evidence>
<organism evidence="6 7">
    <name type="scientific">Dactylosporangium matsuzakiense</name>
    <dbReference type="NCBI Taxonomy" id="53360"/>
    <lineage>
        <taxon>Bacteria</taxon>
        <taxon>Bacillati</taxon>
        <taxon>Actinomycetota</taxon>
        <taxon>Actinomycetes</taxon>
        <taxon>Micromonosporales</taxon>
        <taxon>Micromonosporaceae</taxon>
        <taxon>Dactylosporangium</taxon>
    </lineage>
</organism>
<evidence type="ECO:0000256" key="3">
    <source>
        <dbReference type="ARBA" id="ARBA00023004"/>
    </source>
</evidence>